<evidence type="ECO:0000256" key="2">
    <source>
        <dbReference type="SAM" id="Coils"/>
    </source>
</evidence>
<feature type="chain" id="PRO_5016448452" evidence="3">
    <location>
        <begin position="25"/>
        <end position="431"/>
    </location>
</feature>
<dbReference type="Proteomes" id="UP000245430">
    <property type="component" value="Unassembled WGS sequence"/>
</dbReference>
<dbReference type="InterPro" id="IPR011990">
    <property type="entry name" value="TPR-like_helical_dom_sf"/>
</dbReference>
<dbReference type="EMBL" id="QGGP01000010">
    <property type="protein sequence ID" value="PWK17249.1"/>
    <property type="molecule type" value="Genomic_DNA"/>
</dbReference>
<feature type="repeat" description="TPR" evidence="1">
    <location>
        <begin position="214"/>
        <end position="247"/>
    </location>
</feature>
<gene>
    <name evidence="4" type="ORF">LX78_02789</name>
</gene>
<comment type="caution">
    <text evidence="4">The sequence shown here is derived from an EMBL/GenBank/DDBJ whole genome shotgun (WGS) entry which is preliminary data.</text>
</comment>
<accession>A0A316DJ23</accession>
<protein>
    <submittedName>
        <fullName evidence="4">Tetratricopeptide repeat protein</fullName>
    </submittedName>
</protein>
<dbReference type="AlphaFoldDB" id="A0A316DJ23"/>
<evidence type="ECO:0000256" key="1">
    <source>
        <dbReference type="PROSITE-ProRule" id="PRU00339"/>
    </source>
</evidence>
<dbReference type="SMART" id="SM00028">
    <property type="entry name" value="TPR"/>
    <property type="match status" value="2"/>
</dbReference>
<dbReference type="InterPro" id="IPR019734">
    <property type="entry name" value="TPR_rpt"/>
</dbReference>
<evidence type="ECO:0000256" key="3">
    <source>
        <dbReference type="SAM" id="SignalP"/>
    </source>
</evidence>
<keyword evidence="3" id="KW-0732">Signal</keyword>
<feature type="coiled-coil region" evidence="2">
    <location>
        <begin position="284"/>
        <end position="311"/>
    </location>
</feature>
<dbReference type="SUPFAM" id="SSF48452">
    <property type="entry name" value="TPR-like"/>
    <property type="match status" value="2"/>
</dbReference>
<dbReference type="RefSeq" id="WP_245881541.1">
    <property type="nucleotide sequence ID" value="NZ_QGGP01000010.1"/>
</dbReference>
<dbReference type="Gene3D" id="1.25.40.10">
    <property type="entry name" value="Tetratricopeptide repeat domain"/>
    <property type="match status" value="3"/>
</dbReference>
<dbReference type="Pfam" id="PF13181">
    <property type="entry name" value="TPR_8"/>
    <property type="match status" value="1"/>
</dbReference>
<reference evidence="4 5" key="1">
    <citation type="submission" date="2018-05" db="EMBL/GenBank/DDBJ databases">
        <title>Genomic Encyclopedia of Archaeal and Bacterial Type Strains, Phase II (KMG-II): from individual species to whole genera.</title>
        <authorList>
            <person name="Goeker M."/>
        </authorList>
    </citation>
    <scope>NUCLEOTIDE SEQUENCE [LARGE SCALE GENOMIC DNA]</scope>
    <source>
        <strain evidence="4 5">DSM 22637</strain>
    </source>
</reference>
<keyword evidence="5" id="KW-1185">Reference proteome</keyword>
<sequence length="431" mass="50005">MNTYNKFLPMVLLLLFLTSCHTNQNNITDVEDYNLYLNSKENTTKQKATEELNFWEEKLEKEPSQYPYLAKIASAQSQMFQTTGNIDYLIDAEKSLVQVNEHTNYKQSGYLRALARNYISQHKFKEALEILKKAETNGDNLKGSQKMLFDVYLELGNIDSAKDYLYKIKDVSDFDYLIRLSKWSDYQGDLQSAIKYMEQAMAISVASNVSGFMQWTYTNIADFYGHNGQIEKSYDYYLKALALNPDDAYAKKGIAWIVYSYEKNADEALRILNSISENYQAPDYYLLKAEIAEYQNNFEAKEENLNAYFKAVANTKYGNMYNKHNAILYAEELQKLDEALQIAQTEINNRPTPQSYDLLAWTYYHRGNYINALLIAEEHVANKTFEPETLYHLAKIYKANGKLSEAESLKMELLESTFELGPVMERDIKKI</sequence>
<feature type="signal peptide" evidence="3">
    <location>
        <begin position="1"/>
        <end position="24"/>
    </location>
</feature>
<dbReference type="PROSITE" id="PS50005">
    <property type="entry name" value="TPR"/>
    <property type="match status" value="1"/>
</dbReference>
<keyword evidence="2" id="KW-0175">Coiled coil</keyword>
<evidence type="ECO:0000313" key="4">
    <source>
        <dbReference type="EMBL" id="PWK17249.1"/>
    </source>
</evidence>
<keyword evidence="1" id="KW-0802">TPR repeat</keyword>
<name>A0A316DJ23_9FLAO</name>
<proteinExistence type="predicted"/>
<evidence type="ECO:0000313" key="5">
    <source>
        <dbReference type="Proteomes" id="UP000245430"/>
    </source>
</evidence>
<dbReference type="PROSITE" id="PS51257">
    <property type="entry name" value="PROKAR_LIPOPROTEIN"/>
    <property type="match status" value="1"/>
</dbReference>
<organism evidence="4 5">
    <name type="scientific">Xanthomarina spongicola</name>
    <dbReference type="NCBI Taxonomy" id="570520"/>
    <lineage>
        <taxon>Bacteria</taxon>
        <taxon>Pseudomonadati</taxon>
        <taxon>Bacteroidota</taxon>
        <taxon>Flavobacteriia</taxon>
        <taxon>Flavobacteriales</taxon>
        <taxon>Flavobacteriaceae</taxon>
        <taxon>Xanthomarina</taxon>
    </lineage>
</organism>